<feature type="region of interest" description="Disordered" evidence="7">
    <location>
        <begin position="318"/>
        <end position="340"/>
    </location>
</feature>
<evidence type="ECO:0000256" key="5">
    <source>
        <dbReference type="ARBA" id="ARBA00023163"/>
    </source>
</evidence>
<dbReference type="Gene3D" id="1.10.3970.10">
    <property type="entry name" value="BSD domain"/>
    <property type="match status" value="1"/>
</dbReference>
<feature type="compositionally biased region" description="Polar residues" evidence="7">
    <location>
        <begin position="324"/>
        <end position="340"/>
    </location>
</feature>
<reference evidence="9 10" key="1">
    <citation type="submission" date="2015-06" db="EMBL/GenBank/DDBJ databases">
        <title>Draft genome of the ant-associated black yeast Phialophora attae CBS 131958.</title>
        <authorList>
            <person name="Moreno L.F."/>
            <person name="Stielow B.J."/>
            <person name="de Hoog S."/>
            <person name="Vicente V.A."/>
            <person name="Weiss V.A."/>
            <person name="de Vries M."/>
            <person name="Cruz L.M."/>
            <person name="Souza E.M."/>
        </authorList>
    </citation>
    <scope>NUCLEOTIDE SEQUENCE [LARGE SCALE GENOMIC DNA]</scope>
    <source>
        <strain evidence="9 10">CBS 131958</strain>
    </source>
</reference>
<dbReference type="RefSeq" id="XP_018000789.1">
    <property type="nucleotide sequence ID" value="XM_018139575.1"/>
</dbReference>
<dbReference type="VEuPathDB" id="FungiDB:AB675_10782"/>
<name>A0A0N1H5C0_9EURO</name>
<organism evidence="9 10">
    <name type="scientific">Cyphellophora attinorum</name>
    <dbReference type="NCBI Taxonomy" id="1664694"/>
    <lineage>
        <taxon>Eukaryota</taxon>
        <taxon>Fungi</taxon>
        <taxon>Dikarya</taxon>
        <taxon>Ascomycota</taxon>
        <taxon>Pezizomycotina</taxon>
        <taxon>Eurotiomycetes</taxon>
        <taxon>Chaetothyriomycetidae</taxon>
        <taxon>Chaetothyriales</taxon>
        <taxon>Cyphellophoraceae</taxon>
        <taxon>Cyphellophora</taxon>
    </lineage>
</organism>
<evidence type="ECO:0000313" key="9">
    <source>
        <dbReference type="EMBL" id="KPI40826.1"/>
    </source>
</evidence>
<dbReference type="AlphaFoldDB" id="A0A0N1H5C0"/>
<dbReference type="GO" id="GO:0000439">
    <property type="term" value="C:transcription factor TFIIH core complex"/>
    <property type="evidence" value="ECO:0007669"/>
    <property type="project" value="InterPro"/>
</dbReference>
<dbReference type="Gene3D" id="2.30.29.30">
    <property type="entry name" value="Pleckstrin-homology domain (PH domain)/Phosphotyrosine-binding domain (PTB)"/>
    <property type="match status" value="1"/>
</dbReference>
<evidence type="ECO:0000259" key="8">
    <source>
        <dbReference type="PROSITE" id="PS50858"/>
    </source>
</evidence>
<evidence type="ECO:0000256" key="6">
    <source>
        <dbReference type="ARBA" id="ARBA00023242"/>
    </source>
</evidence>
<dbReference type="GO" id="GO:0006351">
    <property type="term" value="P:DNA-templated transcription"/>
    <property type="evidence" value="ECO:0007669"/>
    <property type="project" value="InterPro"/>
</dbReference>
<dbReference type="SUPFAM" id="SSF50729">
    <property type="entry name" value="PH domain-like"/>
    <property type="match status" value="1"/>
</dbReference>
<dbReference type="STRING" id="1664694.A0A0N1H5C0"/>
<comment type="similarity">
    <text evidence="2">Belongs to the TFB1 family.</text>
</comment>
<proteinExistence type="inferred from homology"/>
<evidence type="ECO:0000256" key="3">
    <source>
        <dbReference type="ARBA" id="ARBA00022737"/>
    </source>
</evidence>
<protein>
    <submittedName>
        <fullName evidence="9">Putative RNA polymerase II transcription factor B subunit 1</fullName>
    </submittedName>
</protein>
<comment type="caution">
    <text evidence="9">The sequence shown here is derived from an EMBL/GenBank/DDBJ whole genome shotgun (WGS) entry which is preliminary data.</text>
</comment>
<keyword evidence="5" id="KW-0804">Transcription</keyword>
<evidence type="ECO:0000256" key="2">
    <source>
        <dbReference type="ARBA" id="ARBA00009448"/>
    </source>
</evidence>
<dbReference type="Pfam" id="PF08567">
    <property type="entry name" value="PH_TFIIH"/>
    <property type="match status" value="1"/>
</dbReference>
<comment type="subcellular location">
    <subcellularLocation>
        <location evidence="1">Nucleus</location>
    </subcellularLocation>
</comment>
<dbReference type="InterPro" id="IPR013876">
    <property type="entry name" value="TFIIH_BTF_p62_N"/>
</dbReference>
<evidence type="ECO:0000256" key="4">
    <source>
        <dbReference type="ARBA" id="ARBA00023015"/>
    </source>
</evidence>
<dbReference type="PROSITE" id="PS50858">
    <property type="entry name" value="BSD"/>
    <property type="match status" value="1"/>
</dbReference>
<dbReference type="InterPro" id="IPR011993">
    <property type="entry name" value="PH-like_dom_sf"/>
</dbReference>
<dbReference type="Proteomes" id="UP000038010">
    <property type="component" value="Unassembled WGS sequence"/>
</dbReference>
<keyword evidence="3" id="KW-0677">Repeat</keyword>
<dbReference type="SUPFAM" id="SSF140383">
    <property type="entry name" value="BSD domain-like"/>
    <property type="match status" value="1"/>
</dbReference>
<dbReference type="Pfam" id="PF03909">
    <property type="entry name" value="BSD"/>
    <property type="match status" value="2"/>
</dbReference>
<feature type="domain" description="BSD" evidence="8">
    <location>
        <begin position="217"/>
        <end position="269"/>
    </location>
</feature>
<dbReference type="GeneID" id="28731455"/>
<keyword evidence="10" id="KW-1185">Reference proteome</keyword>
<keyword evidence="4" id="KW-0805">Transcription regulation</keyword>
<keyword evidence="6" id="KW-0539">Nucleus</keyword>
<gene>
    <name evidence="9" type="ORF">AB675_10782</name>
</gene>
<dbReference type="EMBL" id="LFJN01000011">
    <property type="protein sequence ID" value="KPI40826.1"/>
    <property type="molecule type" value="Genomic_DNA"/>
</dbReference>
<dbReference type="OrthoDB" id="360521at2759"/>
<dbReference type="GO" id="GO:0006289">
    <property type="term" value="P:nucleotide-excision repair"/>
    <property type="evidence" value="ECO:0007669"/>
    <property type="project" value="InterPro"/>
</dbReference>
<dbReference type="InterPro" id="IPR005607">
    <property type="entry name" value="BSD_dom"/>
</dbReference>
<evidence type="ECO:0000313" key="10">
    <source>
        <dbReference type="Proteomes" id="UP000038010"/>
    </source>
</evidence>
<evidence type="ECO:0000256" key="7">
    <source>
        <dbReference type="SAM" id="MobiDB-lite"/>
    </source>
</evidence>
<dbReference type="CDD" id="cd13229">
    <property type="entry name" value="PH_TFIIH"/>
    <property type="match status" value="1"/>
</dbReference>
<dbReference type="PANTHER" id="PTHR12856">
    <property type="entry name" value="TRANSCRIPTION INITIATION FACTOR IIH-RELATED"/>
    <property type="match status" value="1"/>
</dbReference>
<dbReference type="InterPro" id="IPR035925">
    <property type="entry name" value="BSD_dom_sf"/>
</dbReference>
<dbReference type="InterPro" id="IPR027079">
    <property type="entry name" value="Tfb1/GTF2H1"/>
</dbReference>
<evidence type="ECO:0000256" key="1">
    <source>
        <dbReference type="ARBA" id="ARBA00004123"/>
    </source>
</evidence>
<accession>A0A0N1H5C0</accession>
<sequence>MAALRAATIYKTAKQPGILAIPRDGKSVTWSPDQPSGAPPSLTIPVQDISNLQKTPDTAKKAMLKIFAKGSNDANAVDHTFTFTSVDSRTEIEAITDRIRKIIDDHKKGQLAAASGSGQSAAMTIANAVSGGRNNGPIWEDDDRLKADVRLQQSLMQQDALLGRTFREALSEKPDSITSLQFTQQFWASRVHLLRAHALSQHQDRGRSNVFSDIGAIGSGKTVSITSEQIHIIFEQYPLVRRVYDELVPKRYNEASFWKRFFQSQLYLNLRGMKTDDRINRKDDYIDSDQYLNAPELTGLRPTAPELHIAKFIDLEGNEENHSQRQGNKPNIEDQQSSLENAPVIRKLNALSEKLMASVRPADTDVAAPIGSTEAEYDQLRLRDLEGDPEQHRIVLNIRDQRRFFGDTQSSKKDTSNPFTTIDPAKALKLVLEDIRTAFPSPGATNPNPRPR</sequence>
<dbReference type="SMART" id="SM00751">
    <property type="entry name" value="BSD"/>
    <property type="match status" value="2"/>
</dbReference>